<evidence type="ECO:0000313" key="5">
    <source>
        <dbReference type="Proteomes" id="UP000729913"/>
    </source>
</evidence>
<proteinExistence type="inferred from homology"/>
<feature type="region of interest" description="Disordered" evidence="3">
    <location>
        <begin position="1"/>
        <end position="100"/>
    </location>
</feature>
<dbReference type="PANTHER" id="PTHR33724:SF1">
    <property type="entry name" value="INTRAFLAGELLAR TRANSPORT PROTEIN 43 HOMOLOG"/>
    <property type="match status" value="1"/>
</dbReference>
<organism evidence="4 5">
    <name type="scientific">Cotesia typhae</name>
    <dbReference type="NCBI Taxonomy" id="2053667"/>
    <lineage>
        <taxon>Eukaryota</taxon>
        <taxon>Metazoa</taxon>
        <taxon>Ecdysozoa</taxon>
        <taxon>Arthropoda</taxon>
        <taxon>Hexapoda</taxon>
        <taxon>Insecta</taxon>
        <taxon>Pterygota</taxon>
        <taxon>Neoptera</taxon>
        <taxon>Endopterygota</taxon>
        <taxon>Hymenoptera</taxon>
        <taxon>Apocrita</taxon>
        <taxon>Ichneumonoidea</taxon>
        <taxon>Braconidae</taxon>
        <taxon>Microgastrinae</taxon>
        <taxon>Cotesia</taxon>
    </lineage>
</organism>
<protein>
    <recommendedName>
        <fullName evidence="6">Intraflagellar transport protein 43 homolog</fullName>
    </recommendedName>
</protein>
<dbReference type="Pfam" id="PF15305">
    <property type="entry name" value="IFT43"/>
    <property type="match status" value="1"/>
</dbReference>
<comment type="similarity">
    <text evidence="1">Belongs to the IFT43 family.</text>
</comment>
<dbReference type="GO" id="GO:0030991">
    <property type="term" value="C:intraciliary transport particle A"/>
    <property type="evidence" value="ECO:0007669"/>
    <property type="project" value="InterPro"/>
</dbReference>
<dbReference type="GO" id="GO:0035721">
    <property type="term" value="P:intraciliary retrograde transport"/>
    <property type="evidence" value="ECO:0007669"/>
    <property type="project" value="TreeGrafter"/>
</dbReference>
<keyword evidence="2" id="KW-0970">Cilium biogenesis/degradation</keyword>
<evidence type="ECO:0000313" key="4">
    <source>
        <dbReference type="EMBL" id="KAG8037602.1"/>
    </source>
</evidence>
<dbReference type="Proteomes" id="UP000729913">
    <property type="component" value="Unassembled WGS sequence"/>
</dbReference>
<dbReference type="OrthoDB" id="206950at2759"/>
<accession>A0A8J5QWJ6</accession>
<dbReference type="PANTHER" id="PTHR33724">
    <property type="entry name" value="INTRAFLAGELLAR TRANSPORT PROTEIN 43 HOMOLOG"/>
    <property type="match status" value="1"/>
</dbReference>
<reference evidence="4" key="2">
    <citation type="submission" date="2021-04" db="EMBL/GenBank/DDBJ databases">
        <title>Genome-wide patterns of bracovirus chromosomal integration into multiple host tissues during parasitism.</title>
        <authorList>
            <person name="Chebbi M.A.C."/>
        </authorList>
    </citation>
    <scope>NUCLEOTIDE SEQUENCE</scope>
    <source>
        <tissue evidence="4">Whole body</tissue>
    </source>
</reference>
<feature type="compositionally biased region" description="Basic and acidic residues" evidence="3">
    <location>
        <begin position="86"/>
        <end position="98"/>
    </location>
</feature>
<dbReference type="InterPro" id="IPR029302">
    <property type="entry name" value="IFT43"/>
</dbReference>
<evidence type="ECO:0008006" key="6">
    <source>
        <dbReference type="Google" id="ProtNLM"/>
    </source>
</evidence>
<gene>
    <name evidence="4" type="ORF">G9C98_005813</name>
</gene>
<evidence type="ECO:0000256" key="1">
    <source>
        <dbReference type="ARBA" id="ARBA00007563"/>
    </source>
</evidence>
<reference evidence="4" key="1">
    <citation type="submission" date="2020-03" db="EMBL/GenBank/DDBJ databases">
        <authorList>
            <person name="Chebbi M.A."/>
            <person name="Drezen J.M."/>
        </authorList>
    </citation>
    <scope>NUCLEOTIDE SEQUENCE</scope>
    <source>
        <tissue evidence="4">Whole body</tissue>
    </source>
</reference>
<evidence type="ECO:0000256" key="3">
    <source>
        <dbReference type="SAM" id="MobiDB-lite"/>
    </source>
</evidence>
<feature type="compositionally biased region" description="Basic and acidic residues" evidence="3">
    <location>
        <begin position="1"/>
        <end position="11"/>
    </location>
</feature>
<sequence length="197" mass="22444">MDWNNDHETNTKKNYLQQFIPRLGRRAGQNATPEEPKFDEDTDSPVLGIPSATSVRTAPVAPPRTRKTGWSDESKSNKSKPVNIFDQEKLHRDNKNESDDIPVIPDIEEIQDESISNVSNAPSVGINRVTAYKELDSDLLKNATFVLLDNVNLSILTEKLYPEKLIKETDDVWNWEYLFAQVSSELNNEEQKIIMEA</sequence>
<comment type="caution">
    <text evidence="4">The sequence shown here is derived from an EMBL/GenBank/DDBJ whole genome shotgun (WGS) entry which is preliminary data.</text>
</comment>
<name>A0A8J5QWJ6_9HYME</name>
<dbReference type="EMBL" id="JAAOIC020000047">
    <property type="protein sequence ID" value="KAG8037602.1"/>
    <property type="molecule type" value="Genomic_DNA"/>
</dbReference>
<evidence type="ECO:0000256" key="2">
    <source>
        <dbReference type="ARBA" id="ARBA00022794"/>
    </source>
</evidence>
<keyword evidence="5" id="KW-1185">Reference proteome</keyword>
<dbReference type="GO" id="GO:0005929">
    <property type="term" value="C:cilium"/>
    <property type="evidence" value="ECO:0007669"/>
    <property type="project" value="TreeGrafter"/>
</dbReference>
<dbReference type="AlphaFoldDB" id="A0A8J5QWJ6"/>